<dbReference type="Pfam" id="PF00497">
    <property type="entry name" value="SBP_bac_3"/>
    <property type="match status" value="1"/>
</dbReference>
<dbReference type="SMART" id="SM00079">
    <property type="entry name" value="PBPe"/>
    <property type="match status" value="1"/>
</dbReference>
<evidence type="ECO:0000313" key="5">
    <source>
        <dbReference type="Proteomes" id="UP000526501"/>
    </source>
</evidence>
<evidence type="ECO:0000259" key="3">
    <source>
        <dbReference type="SMART" id="SM00079"/>
    </source>
</evidence>
<reference evidence="4 5" key="1">
    <citation type="submission" date="2020-07" db="EMBL/GenBank/DDBJ databases">
        <authorList>
            <person name="Feng X."/>
        </authorList>
    </citation>
    <scope>NUCLEOTIDE SEQUENCE [LARGE SCALE GENOMIC DNA]</scope>
    <source>
        <strain evidence="4 5">JCM23202</strain>
    </source>
</reference>
<dbReference type="SUPFAM" id="SSF53850">
    <property type="entry name" value="Periplasmic binding protein-like II"/>
    <property type="match status" value="1"/>
</dbReference>
<dbReference type="CDD" id="cd13624">
    <property type="entry name" value="PBP2_Arg_Lys_His"/>
    <property type="match status" value="1"/>
</dbReference>
<dbReference type="AlphaFoldDB" id="A0A7X1B978"/>
<dbReference type="Gene3D" id="3.40.190.10">
    <property type="entry name" value="Periplasmic binding protein-like II"/>
    <property type="match status" value="2"/>
</dbReference>
<keyword evidence="1" id="KW-0732">Signal</keyword>
<keyword evidence="5" id="KW-1185">Reference proteome</keyword>
<dbReference type="InterPro" id="IPR001320">
    <property type="entry name" value="Iontro_rcpt_C"/>
</dbReference>
<feature type="domain" description="Solute-binding protein family 3/N-terminal" evidence="2">
    <location>
        <begin position="43"/>
        <end position="266"/>
    </location>
</feature>
<name>A0A7X1B978_9BACT</name>
<dbReference type="GO" id="GO:0016020">
    <property type="term" value="C:membrane"/>
    <property type="evidence" value="ECO:0007669"/>
    <property type="project" value="InterPro"/>
</dbReference>
<protein>
    <submittedName>
        <fullName evidence="4">Basic amino acid ABC transporter substrate-binding protein</fullName>
    </submittedName>
</protein>
<dbReference type="InterPro" id="IPR001638">
    <property type="entry name" value="Solute-binding_3/MltF_N"/>
</dbReference>
<evidence type="ECO:0000259" key="2">
    <source>
        <dbReference type="SMART" id="SM00062"/>
    </source>
</evidence>
<evidence type="ECO:0000256" key="1">
    <source>
        <dbReference type="ARBA" id="ARBA00022729"/>
    </source>
</evidence>
<dbReference type="RefSeq" id="WP_185660583.1">
    <property type="nucleotide sequence ID" value="NZ_CAWPOO010000012.1"/>
</dbReference>
<evidence type="ECO:0000313" key="4">
    <source>
        <dbReference type="EMBL" id="MBC2606718.1"/>
    </source>
</evidence>
<dbReference type="EMBL" id="JACHVC010000012">
    <property type="protein sequence ID" value="MBC2606718.1"/>
    <property type="molecule type" value="Genomic_DNA"/>
</dbReference>
<dbReference type="GO" id="GO:0015276">
    <property type="term" value="F:ligand-gated monoatomic ion channel activity"/>
    <property type="evidence" value="ECO:0007669"/>
    <property type="project" value="InterPro"/>
</dbReference>
<proteinExistence type="predicted"/>
<accession>A0A7X1B978</accession>
<dbReference type="PROSITE" id="PS51257">
    <property type="entry name" value="PROKAR_LIPOPROTEIN"/>
    <property type="match status" value="1"/>
</dbReference>
<dbReference type="PANTHER" id="PTHR35936:SF17">
    <property type="entry name" value="ARGININE-BINDING EXTRACELLULAR PROTEIN ARTP"/>
    <property type="match status" value="1"/>
</dbReference>
<dbReference type="PANTHER" id="PTHR35936">
    <property type="entry name" value="MEMBRANE-BOUND LYTIC MUREIN TRANSGLYCOSYLASE F"/>
    <property type="match status" value="1"/>
</dbReference>
<organism evidence="4 5">
    <name type="scientific">Pelagicoccus albus</name>
    <dbReference type="NCBI Taxonomy" id="415222"/>
    <lineage>
        <taxon>Bacteria</taxon>
        <taxon>Pseudomonadati</taxon>
        <taxon>Verrucomicrobiota</taxon>
        <taxon>Opitutia</taxon>
        <taxon>Puniceicoccales</taxon>
        <taxon>Pelagicoccaceae</taxon>
        <taxon>Pelagicoccus</taxon>
    </lineage>
</organism>
<dbReference type="SMART" id="SM00062">
    <property type="entry name" value="PBPb"/>
    <property type="match status" value="1"/>
</dbReference>
<comment type="caution">
    <text evidence="4">The sequence shown here is derived from an EMBL/GenBank/DDBJ whole genome shotgun (WGS) entry which is preliminary data.</text>
</comment>
<dbReference type="Proteomes" id="UP000526501">
    <property type="component" value="Unassembled WGS sequence"/>
</dbReference>
<sequence>MYFFKFGNSTGVKRAKRGLLGLCLAGLCMVLSGCGGSSEGEGALVVGTEATYPPFEMTDDAGNIIGFDIDLLKAVARATGLEVEFRDMDFDSLVPAIQGGNIDIGASGMSITPLRLKQIDFSDPYIEAGLVVAVGGSSQGITGVDDLKGKRVAVQQGTTGAAKSEELLAAGKIGSLKYFPNVSVAMMELLNGAVDAVINDKPVTQAFVAKHPGKIKIVGGTLASDEYGFAIAKGREELLSQINEGLRLVKESGEFDALIAKYFSSAEE</sequence>
<gene>
    <name evidence="4" type="ORF">H5P27_11760</name>
</gene>
<feature type="domain" description="Ionotropic glutamate receptor C-terminal" evidence="3">
    <location>
        <begin position="43"/>
        <end position="265"/>
    </location>
</feature>